<dbReference type="EMBL" id="VFJB01000001">
    <property type="protein sequence ID" value="KAA0259369.1"/>
    <property type="molecule type" value="Genomic_DNA"/>
</dbReference>
<proteinExistence type="predicted"/>
<evidence type="ECO:0000313" key="2">
    <source>
        <dbReference type="Proteomes" id="UP000322876"/>
    </source>
</evidence>
<name>A0A5A8F7H8_9BACT</name>
<dbReference type="RefSeq" id="WP_149265190.1">
    <property type="nucleotide sequence ID" value="NZ_VFJB01000001.1"/>
</dbReference>
<gene>
    <name evidence="1" type="ORF">FHQ18_00390</name>
</gene>
<protein>
    <submittedName>
        <fullName evidence="1">Uncharacterized protein</fullName>
    </submittedName>
</protein>
<organism evidence="1 2">
    <name type="scientific">Deferribacter autotrophicus</name>
    <dbReference type="NCBI Taxonomy" id="500465"/>
    <lineage>
        <taxon>Bacteria</taxon>
        <taxon>Pseudomonadati</taxon>
        <taxon>Deferribacterota</taxon>
        <taxon>Deferribacteres</taxon>
        <taxon>Deferribacterales</taxon>
        <taxon>Deferribacteraceae</taxon>
        <taxon>Deferribacter</taxon>
    </lineage>
</organism>
<reference evidence="1 2" key="1">
    <citation type="submission" date="2019-06" db="EMBL/GenBank/DDBJ databases">
        <title>Genomic insights into carbon and energy metabolism of Deferribacter autotrophicus revealed new metabolic traits in the phylum Deferribacteres.</title>
        <authorList>
            <person name="Slobodkin A.I."/>
            <person name="Slobodkina G.B."/>
            <person name="Allioux M."/>
            <person name="Alain K."/>
            <person name="Jebbar M."/>
            <person name="Shadrin V."/>
            <person name="Kublanov I.V."/>
            <person name="Toshchakov S.V."/>
            <person name="Bonch-Osmolovskaya E.A."/>
        </authorList>
    </citation>
    <scope>NUCLEOTIDE SEQUENCE [LARGE SCALE GENOMIC DNA]</scope>
    <source>
        <strain evidence="1 2">SL50</strain>
    </source>
</reference>
<evidence type="ECO:0000313" key="1">
    <source>
        <dbReference type="EMBL" id="KAA0259369.1"/>
    </source>
</evidence>
<dbReference type="Proteomes" id="UP000322876">
    <property type="component" value="Unassembled WGS sequence"/>
</dbReference>
<keyword evidence="2" id="KW-1185">Reference proteome</keyword>
<sequence>MGELTNKVVKETELKKECKYFESCNAPLCPLLSDDVNSLGLWYADEDICKLKIKQPYWVKKQQKIQHIHKHQKPVFGYFNFQMLNHSFRVQRGIIGLDPDKNTDSELQMWFKKYKGKSRLEAVSKQAS</sequence>
<comment type="caution">
    <text evidence="1">The sequence shown here is derived from an EMBL/GenBank/DDBJ whole genome shotgun (WGS) entry which is preliminary data.</text>
</comment>
<dbReference type="AlphaFoldDB" id="A0A5A8F7H8"/>
<accession>A0A5A8F7H8</accession>